<evidence type="ECO:0000313" key="2">
    <source>
        <dbReference type="Proteomes" id="UP000198982"/>
    </source>
</evidence>
<organism evidence="1 2">
    <name type="scientific">Pseudomonas saponiphila</name>
    <dbReference type="NCBI Taxonomy" id="556534"/>
    <lineage>
        <taxon>Bacteria</taxon>
        <taxon>Pseudomonadati</taxon>
        <taxon>Pseudomonadota</taxon>
        <taxon>Gammaproteobacteria</taxon>
        <taxon>Pseudomonadales</taxon>
        <taxon>Pseudomonadaceae</taxon>
        <taxon>Pseudomonas</taxon>
    </lineage>
</organism>
<protein>
    <submittedName>
        <fullName evidence="1">Uncharacterized protein</fullName>
    </submittedName>
</protein>
<dbReference type="RefSeq" id="WP_092320841.1">
    <property type="nucleotide sequence ID" value="NZ_FNTJ01000003.1"/>
</dbReference>
<evidence type="ECO:0000313" key="1">
    <source>
        <dbReference type="EMBL" id="SED34519.1"/>
    </source>
</evidence>
<keyword evidence="2" id="KW-1185">Reference proteome</keyword>
<dbReference type="AlphaFoldDB" id="A0A1H4ZWP2"/>
<dbReference type="EMBL" id="FNTJ01000003">
    <property type="protein sequence ID" value="SED34519.1"/>
    <property type="molecule type" value="Genomic_DNA"/>
</dbReference>
<name>A0A1H4ZWP2_9PSED</name>
<sequence>MKKVSFIAKFMIATAIGLLLMAEQREVANKQASIANFCAEPSSDGKLKLACISYGATDAKPMPPRG</sequence>
<gene>
    <name evidence="1" type="ORF">SAMN05216178_6872</name>
</gene>
<accession>A0A1H4ZWP2</accession>
<dbReference type="Proteomes" id="UP000198982">
    <property type="component" value="Unassembled WGS sequence"/>
</dbReference>
<reference evidence="2" key="1">
    <citation type="submission" date="2016-10" db="EMBL/GenBank/DDBJ databases">
        <authorList>
            <person name="Varghese N."/>
            <person name="Submissions S."/>
        </authorList>
    </citation>
    <scope>NUCLEOTIDE SEQUENCE [LARGE SCALE GENOMIC DNA]</scope>
    <source>
        <strain evidence="2">DSM 9751</strain>
    </source>
</reference>
<proteinExistence type="predicted"/>